<keyword evidence="2" id="KW-1185">Reference proteome</keyword>
<accession>A0ACC0VZC5</accession>
<dbReference type="EMBL" id="CM047584">
    <property type="protein sequence ID" value="KAI9911086.1"/>
    <property type="molecule type" value="Genomic_DNA"/>
</dbReference>
<organism evidence="1 2">
    <name type="scientific">Peronosclerospora sorghi</name>
    <dbReference type="NCBI Taxonomy" id="230839"/>
    <lineage>
        <taxon>Eukaryota</taxon>
        <taxon>Sar</taxon>
        <taxon>Stramenopiles</taxon>
        <taxon>Oomycota</taxon>
        <taxon>Peronosporomycetes</taxon>
        <taxon>Peronosporales</taxon>
        <taxon>Peronosporaceae</taxon>
        <taxon>Peronosclerospora</taxon>
    </lineage>
</organism>
<reference evidence="1 2" key="1">
    <citation type="journal article" date="2022" name="bioRxiv">
        <title>The genome of the oomycete Peronosclerospora sorghi, a cosmopolitan pathogen of maize and sorghum, is inflated with dispersed pseudogenes.</title>
        <authorList>
            <person name="Fletcher K."/>
            <person name="Martin F."/>
            <person name="Isakeit T."/>
            <person name="Cavanaugh K."/>
            <person name="Magill C."/>
            <person name="Michelmore R."/>
        </authorList>
    </citation>
    <scope>NUCLEOTIDE SEQUENCE [LARGE SCALE GENOMIC DNA]</scope>
    <source>
        <strain evidence="1">P6</strain>
    </source>
</reference>
<name>A0ACC0VZC5_9STRA</name>
<gene>
    <name evidence="1" type="ORF">PsorP6_009804</name>
</gene>
<dbReference type="Proteomes" id="UP001163321">
    <property type="component" value="Chromosome 5"/>
</dbReference>
<sequence>MFTKFPEHTGAFNRYVKLSQAAVKQTTRLSSTRHESGWMLRQCACQSKTSVRANPKQAAFLKLLVRKVREQKEKTATAET</sequence>
<evidence type="ECO:0000313" key="1">
    <source>
        <dbReference type="EMBL" id="KAI9911086.1"/>
    </source>
</evidence>
<comment type="caution">
    <text evidence="1">The sequence shown here is derived from an EMBL/GenBank/DDBJ whole genome shotgun (WGS) entry which is preliminary data.</text>
</comment>
<protein>
    <submittedName>
        <fullName evidence="1">Uncharacterized protein</fullName>
    </submittedName>
</protein>
<evidence type="ECO:0000313" key="2">
    <source>
        <dbReference type="Proteomes" id="UP001163321"/>
    </source>
</evidence>
<proteinExistence type="predicted"/>